<dbReference type="AlphaFoldDB" id="U9U7C0"/>
<dbReference type="EMBL" id="KI285957">
    <property type="protein sequence ID" value="ESA11476.1"/>
    <property type="molecule type" value="Genomic_DNA"/>
</dbReference>
<proteinExistence type="predicted"/>
<evidence type="ECO:0000313" key="1">
    <source>
        <dbReference type="EMBL" id="ESA11476.1"/>
    </source>
</evidence>
<sequence length="51" mass="6107">MRRANSDHRKCNGEFTEYDGYVVRCDNLTTCTCDEHYECKYDTTDKIFETQ</sequence>
<dbReference type="HOGENOM" id="CLU_3107556_0_0_1"/>
<gene>
    <name evidence="1" type="ORF">GLOINDRAFT_28239</name>
</gene>
<accession>U9U7C0</accession>
<reference evidence="1" key="1">
    <citation type="submission" date="2013-07" db="EMBL/GenBank/DDBJ databases">
        <title>The genome of an arbuscular mycorrhizal fungus provides insights into the evolution of the oldest plant symbiosis.</title>
        <authorList>
            <consortium name="DOE Joint Genome Institute"/>
            <person name="Tisserant E."/>
            <person name="Malbreil M."/>
            <person name="Kuo A."/>
            <person name="Kohler A."/>
            <person name="Symeonidi A."/>
            <person name="Balestrini R."/>
            <person name="Charron P."/>
            <person name="Duensing N."/>
            <person name="Frei-dit-Frey N."/>
            <person name="Gianinazzi-Pearson V."/>
            <person name="Gilbert B."/>
            <person name="Handa Y."/>
            <person name="Hijri M."/>
            <person name="Kaul R."/>
            <person name="Kawaguchi M."/>
            <person name="Krajinski F."/>
            <person name="Lammers P."/>
            <person name="Lapierre D."/>
            <person name="Masclaux F.G."/>
            <person name="Murat C."/>
            <person name="Morin E."/>
            <person name="Ndikumana S."/>
            <person name="Pagni M."/>
            <person name="Petitpierre D."/>
            <person name="Requena N."/>
            <person name="Rosikiewicz P."/>
            <person name="Riley R."/>
            <person name="Saito K."/>
            <person name="San Clemente H."/>
            <person name="Shapiro H."/>
            <person name="van Tuinen D."/>
            <person name="Becard G."/>
            <person name="Bonfante P."/>
            <person name="Paszkowski U."/>
            <person name="Shachar-Hill Y."/>
            <person name="Young J.P."/>
            <person name="Sanders I.R."/>
            <person name="Henrissat B."/>
            <person name="Rensing S.A."/>
            <person name="Grigoriev I.V."/>
            <person name="Corradi N."/>
            <person name="Roux C."/>
            <person name="Martin F."/>
        </authorList>
    </citation>
    <scope>NUCLEOTIDE SEQUENCE</scope>
    <source>
        <strain evidence="1">DAOM 197198</strain>
    </source>
</reference>
<protein>
    <submittedName>
        <fullName evidence="1">Uncharacterized protein</fullName>
    </submittedName>
</protein>
<organism evidence="1">
    <name type="scientific">Rhizophagus irregularis (strain DAOM 181602 / DAOM 197198 / MUCL 43194)</name>
    <name type="common">Arbuscular mycorrhizal fungus</name>
    <name type="synonym">Glomus intraradices</name>
    <dbReference type="NCBI Taxonomy" id="747089"/>
    <lineage>
        <taxon>Eukaryota</taxon>
        <taxon>Fungi</taxon>
        <taxon>Fungi incertae sedis</taxon>
        <taxon>Mucoromycota</taxon>
        <taxon>Glomeromycotina</taxon>
        <taxon>Glomeromycetes</taxon>
        <taxon>Glomerales</taxon>
        <taxon>Glomeraceae</taxon>
        <taxon>Rhizophagus</taxon>
    </lineage>
</organism>
<name>U9U7C0_RHIID</name>